<dbReference type="PANTHER" id="PTHR43776">
    <property type="entry name" value="TRANSPORT ATP-BINDING PROTEIN"/>
    <property type="match status" value="1"/>
</dbReference>
<dbReference type="PROSITE" id="PS50893">
    <property type="entry name" value="ABC_TRANSPORTER_2"/>
    <property type="match status" value="2"/>
</dbReference>
<accession>A0A2S5Y4L3</accession>
<evidence type="ECO:0000256" key="1">
    <source>
        <dbReference type="ARBA" id="ARBA00005417"/>
    </source>
</evidence>
<dbReference type="OrthoDB" id="4008250at2"/>
<dbReference type="GO" id="GO:0055085">
    <property type="term" value="P:transmembrane transport"/>
    <property type="evidence" value="ECO:0007669"/>
    <property type="project" value="UniProtKB-ARBA"/>
</dbReference>
<dbReference type="Pfam" id="PF00005">
    <property type="entry name" value="ABC_tran"/>
    <property type="match status" value="2"/>
</dbReference>
<keyword evidence="4 7" id="KW-0067">ATP-binding</keyword>
<dbReference type="InterPro" id="IPR017871">
    <property type="entry name" value="ABC_transporter-like_CS"/>
</dbReference>
<dbReference type="AlphaFoldDB" id="A0A2S5Y4L3"/>
<dbReference type="InterPro" id="IPR003439">
    <property type="entry name" value="ABC_transporter-like_ATP-bd"/>
</dbReference>
<evidence type="ECO:0000256" key="2">
    <source>
        <dbReference type="ARBA" id="ARBA00022448"/>
    </source>
</evidence>
<dbReference type="InterPro" id="IPR027417">
    <property type="entry name" value="P-loop_NTPase"/>
</dbReference>
<evidence type="ECO:0000256" key="5">
    <source>
        <dbReference type="SAM" id="MobiDB-lite"/>
    </source>
</evidence>
<evidence type="ECO:0000256" key="4">
    <source>
        <dbReference type="ARBA" id="ARBA00022840"/>
    </source>
</evidence>
<dbReference type="GO" id="GO:0016887">
    <property type="term" value="F:ATP hydrolysis activity"/>
    <property type="evidence" value="ECO:0007669"/>
    <property type="project" value="InterPro"/>
</dbReference>
<comment type="similarity">
    <text evidence="1">Belongs to the ABC transporter superfamily.</text>
</comment>
<evidence type="ECO:0000256" key="3">
    <source>
        <dbReference type="ARBA" id="ARBA00022741"/>
    </source>
</evidence>
<dbReference type="PANTHER" id="PTHR43776:SF7">
    <property type="entry name" value="D,D-DIPEPTIDE TRANSPORT ATP-BINDING PROTEIN DDPF-RELATED"/>
    <property type="match status" value="1"/>
</dbReference>
<organism evidence="7 8">
    <name type="scientific">Rathayibacter toxicus</name>
    <dbReference type="NCBI Taxonomy" id="145458"/>
    <lineage>
        <taxon>Bacteria</taxon>
        <taxon>Bacillati</taxon>
        <taxon>Actinomycetota</taxon>
        <taxon>Actinomycetes</taxon>
        <taxon>Micrococcales</taxon>
        <taxon>Microbacteriaceae</taxon>
        <taxon>Rathayibacter</taxon>
    </lineage>
</organism>
<feature type="domain" description="ABC transporter" evidence="6">
    <location>
        <begin position="287"/>
        <end position="520"/>
    </location>
</feature>
<dbReference type="Gene3D" id="3.40.50.300">
    <property type="entry name" value="P-loop containing nucleotide triphosphate hydrolases"/>
    <property type="match status" value="2"/>
</dbReference>
<proteinExistence type="inferred from homology"/>
<dbReference type="GO" id="GO:0005524">
    <property type="term" value="F:ATP binding"/>
    <property type="evidence" value="ECO:0007669"/>
    <property type="project" value="UniProtKB-KW"/>
</dbReference>
<name>A0A2S5Y4L3_9MICO</name>
<protein>
    <submittedName>
        <fullName evidence="7">ABC transporter ATP-binding protein</fullName>
    </submittedName>
</protein>
<reference evidence="7 8" key="1">
    <citation type="submission" date="2018-02" db="EMBL/GenBank/DDBJ databases">
        <title>Bacteriophage NCPPB3778 and a type I-E CRISPR drive the evolution of the US Biological Select Agent, Rathayibacter toxicus.</title>
        <authorList>
            <person name="Davis E.W.II."/>
            <person name="Tabima J.F."/>
            <person name="Weisberg A.J."/>
            <person name="Lopes L.D."/>
            <person name="Wiseman M.S."/>
            <person name="Wiseman M.S."/>
            <person name="Pupko T."/>
            <person name="Belcher M.S."/>
            <person name="Sechler A.J."/>
            <person name="Tancos M.A."/>
            <person name="Schroeder B.K."/>
            <person name="Murray T.D."/>
            <person name="Luster D.G."/>
            <person name="Schneider W.L."/>
            <person name="Rogers E."/>
            <person name="Andreote F.D."/>
            <person name="Grunwald N.J."/>
            <person name="Putnam M.L."/>
            <person name="Chang J.H."/>
        </authorList>
    </citation>
    <scope>NUCLEOTIDE SEQUENCE [LARGE SCALE GENOMIC DNA]</scope>
    <source>
        <strain evidence="7 8">FH99</strain>
    </source>
</reference>
<keyword evidence="2" id="KW-0813">Transport</keyword>
<dbReference type="Proteomes" id="UP000237966">
    <property type="component" value="Unassembled WGS sequence"/>
</dbReference>
<keyword evidence="3" id="KW-0547">Nucleotide-binding</keyword>
<dbReference type="CDD" id="cd03257">
    <property type="entry name" value="ABC_NikE_OppD_transporters"/>
    <property type="match status" value="2"/>
</dbReference>
<evidence type="ECO:0000313" key="8">
    <source>
        <dbReference type="Proteomes" id="UP000237966"/>
    </source>
</evidence>
<sequence>MTAESALPDPRTVAVVTDLRVAFSGVEVVHGISFRIDPGECVAIVGESGSGKSVIARALLGLTGGAVSGSVRVGDAELVGASERSLRRVRGAGVGYVPQDAMLSLDPLRPIGREIGDAFRLHSRLPAADTRRRIIAALSDVGMPAPEQRMHERSGDLSGGLRQRALIASALALDPPLLVADEPTTALDATVQARVLELFAAQKARGRALLLVSHDLAVVAGLADRILVLADGDVVEEGSAAEVLRAPRSDRARALVAAVPTGRPRGARLTDPEAPPSPPSASGEVVLRARALVARFPRAHGGERTAVADVDLELRRGETLGLVGESGSGKSTVARLLLALRRPDAGTVELFDGPWSEASERTRRPLRPRIGAIYQDSMSSFDPRWTVGRLLRDAGAASVPELLASVGLTSELERRSPRTLSGGQRQRVCIARALATRPDVLICDEPVSALDVSVQAQILDLLDDLQRRHGLALLLISHDLGVIAHMSDRIGVICEGRILESGPAVSLLTAPRELYTRRLLAAASRLPLV</sequence>
<dbReference type="SUPFAM" id="SSF52540">
    <property type="entry name" value="P-loop containing nucleoside triphosphate hydrolases"/>
    <property type="match status" value="2"/>
</dbReference>
<comment type="caution">
    <text evidence="7">The sequence shown here is derived from an EMBL/GenBank/DDBJ whole genome shotgun (WGS) entry which is preliminary data.</text>
</comment>
<gene>
    <name evidence="7" type="ORF">C5C51_10360</name>
</gene>
<evidence type="ECO:0000313" key="7">
    <source>
        <dbReference type="EMBL" id="PPI13517.1"/>
    </source>
</evidence>
<dbReference type="InterPro" id="IPR003593">
    <property type="entry name" value="AAA+_ATPase"/>
</dbReference>
<feature type="region of interest" description="Disordered" evidence="5">
    <location>
        <begin position="262"/>
        <end position="283"/>
    </location>
</feature>
<feature type="domain" description="ABC transporter" evidence="6">
    <location>
        <begin position="14"/>
        <end position="256"/>
    </location>
</feature>
<dbReference type="EMBL" id="PSWU01000014">
    <property type="protein sequence ID" value="PPI13517.1"/>
    <property type="molecule type" value="Genomic_DNA"/>
</dbReference>
<dbReference type="RefSeq" id="WP_104216766.1">
    <property type="nucleotide sequence ID" value="NZ_CP037977.1"/>
</dbReference>
<dbReference type="PROSITE" id="PS00211">
    <property type="entry name" value="ABC_TRANSPORTER_1"/>
    <property type="match status" value="1"/>
</dbReference>
<evidence type="ECO:0000259" key="6">
    <source>
        <dbReference type="PROSITE" id="PS50893"/>
    </source>
</evidence>
<dbReference type="SMART" id="SM00382">
    <property type="entry name" value="AAA"/>
    <property type="match status" value="2"/>
</dbReference>
<dbReference type="InterPro" id="IPR050319">
    <property type="entry name" value="ABC_transp_ATP-bind"/>
</dbReference>